<dbReference type="PANTHER" id="PTHR41339">
    <property type="entry name" value="LIPL48"/>
    <property type="match status" value="1"/>
</dbReference>
<reference evidence="1 2" key="1">
    <citation type="submission" date="2018-05" db="EMBL/GenBank/DDBJ databases">
        <title>Chitinophaga sp. K3CV102501T nov., isolated from isolated from a monsoon evergreen broad-leaved forest soil.</title>
        <authorList>
            <person name="Lv Y."/>
        </authorList>
    </citation>
    <scope>NUCLEOTIDE SEQUENCE [LARGE SCALE GENOMIC DNA]</scope>
    <source>
        <strain evidence="1 2">GDMCC 1.1325</strain>
    </source>
</reference>
<proteinExistence type="predicted"/>
<dbReference type="EMBL" id="QFFJ01000001">
    <property type="protein sequence ID" value="RBL93096.1"/>
    <property type="molecule type" value="Genomic_DNA"/>
</dbReference>
<dbReference type="PANTHER" id="PTHR41339:SF1">
    <property type="entry name" value="SECRETED PROTEIN"/>
    <property type="match status" value="1"/>
</dbReference>
<protein>
    <submittedName>
        <fullName evidence="1">Uncharacterized protein</fullName>
    </submittedName>
</protein>
<dbReference type="AlphaFoldDB" id="A0A365Y3C2"/>
<dbReference type="Proteomes" id="UP000253410">
    <property type="component" value="Unassembled WGS sequence"/>
</dbReference>
<keyword evidence="2" id="KW-1185">Reference proteome</keyword>
<sequence>MCYIGVISLLLLYACTKDDQPVTTHTNLEIIPTTDTLTQVINANTLLTANHPWYIKGWVYVSNESTLRIEPGSIIHILPGEQSNSGGLVITRGAYLHAAGTAGSPIHISIKEKGNVLLLGKAPVKNKMPLADHPDNKLMPGIAYGGTNEQDSSGVVRYVQLHYHSPMSEGLKLMGAGSRTVLQHVTLYDRHPGMKPIFLY</sequence>
<organism evidence="1 2">
    <name type="scientific">Chitinophaga flava</name>
    <dbReference type="NCBI Taxonomy" id="2259036"/>
    <lineage>
        <taxon>Bacteria</taxon>
        <taxon>Pseudomonadati</taxon>
        <taxon>Bacteroidota</taxon>
        <taxon>Chitinophagia</taxon>
        <taxon>Chitinophagales</taxon>
        <taxon>Chitinophagaceae</taxon>
        <taxon>Chitinophaga</taxon>
    </lineage>
</organism>
<comment type="caution">
    <text evidence="1">The sequence shown here is derived from an EMBL/GenBank/DDBJ whole genome shotgun (WGS) entry which is preliminary data.</text>
</comment>
<evidence type="ECO:0000313" key="1">
    <source>
        <dbReference type="EMBL" id="RBL93096.1"/>
    </source>
</evidence>
<name>A0A365Y3C2_9BACT</name>
<accession>A0A365Y3C2</accession>
<gene>
    <name evidence="1" type="ORF">DF182_11140</name>
</gene>
<evidence type="ECO:0000313" key="2">
    <source>
        <dbReference type="Proteomes" id="UP000253410"/>
    </source>
</evidence>